<comment type="catalytic activity">
    <reaction evidence="1 6">
        <text>beta-D-ribopyranose = beta-D-ribofuranose</text>
        <dbReference type="Rhea" id="RHEA:25432"/>
        <dbReference type="ChEBI" id="CHEBI:27476"/>
        <dbReference type="ChEBI" id="CHEBI:47002"/>
        <dbReference type="EC" id="5.4.99.62"/>
    </reaction>
</comment>
<dbReference type="SUPFAM" id="SSF102546">
    <property type="entry name" value="RbsD-like"/>
    <property type="match status" value="1"/>
</dbReference>
<dbReference type="OrthoDB" id="9805009at2"/>
<comment type="subcellular location">
    <subcellularLocation>
        <location evidence="6">Cytoplasm</location>
    </subcellularLocation>
</comment>
<dbReference type="AlphaFoldDB" id="A0A1N7IS51"/>
<feature type="binding site" evidence="6">
    <location>
        <position position="28"/>
    </location>
    <ligand>
        <name>substrate</name>
    </ligand>
</feature>
<comment type="function">
    <text evidence="6">Catalyzes the interconversion of beta-pyran and beta-furan forms of D-ribose.</text>
</comment>
<dbReference type="Gene3D" id="3.40.1650.10">
    <property type="entry name" value="RbsD-like domain"/>
    <property type="match status" value="1"/>
</dbReference>
<dbReference type="Proteomes" id="UP000187608">
    <property type="component" value="Unassembled WGS sequence"/>
</dbReference>
<dbReference type="EC" id="5.4.99.62" evidence="2 6"/>
<feature type="binding site" evidence="6">
    <location>
        <position position="96"/>
    </location>
    <ligand>
        <name>substrate</name>
    </ligand>
</feature>
<evidence type="ECO:0000256" key="6">
    <source>
        <dbReference type="HAMAP-Rule" id="MF_01661"/>
    </source>
</evidence>
<dbReference type="GO" id="GO:0019303">
    <property type="term" value="P:D-ribose catabolic process"/>
    <property type="evidence" value="ECO:0007669"/>
    <property type="project" value="UniProtKB-UniRule"/>
</dbReference>
<dbReference type="HAMAP" id="MF_01661">
    <property type="entry name" value="D_rib_pyranase"/>
    <property type="match status" value="1"/>
</dbReference>
<evidence type="ECO:0000256" key="4">
    <source>
        <dbReference type="ARBA" id="ARBA00023235"/>
    </source>
</evidence>
<dbReference type="PANTHER" id="PTHR37831">
    <property type="entry name" value="D-RIBOSE PYRANASE"/>
    <property type="match status" value="1"/>
</dbReference>
<dbReference type="NCBIfam" id="NF008761">
    <property type="entry name" value="PRK11797.1"/>
    <property type="match status" value="1"/>
</dbReference>
<sequence length="129" mass="14355">MKKHGILNRDINAALSKLGHTDTIVIADCGLPIPENVECVDLSLYIGVPSFNRVFSLLLEEMETERVTLAEEIKNNNEEVHKVISETGLPLTFIKHKELKEKLTETKLVIRTGEATPFANAILQSGVIF</sequence>
<dbReference type="GO" id="GO:0016872">
    <property type="term" value="F:intramolecular lyase activity"/>
    <property type="evidence" value="ECO:0007669"/>
    <property type="project" value="UniProtKB-UniRule"/>
</dbReference>
<dbReference type="EMBL" id="FTOC01000002">
    <property type="protein sequence ID" value="SIS39801.1"/>
    <property type="molecule type" value="Genomic_DNA"/>
</dbReference>
<dbReference type="Pfam" id="PF05025">
    <property type="entry name" value="RbsD_FucU"/>
    <property type="match status" value="1"/>
</dbReference>
<organism evidence="7 8">
    <name type="scientific">Salimicrobium flavidum</name>
    <dbReference type="NCBI Taxonomy" id="570947"/>
    <lineage>
        <taxon>Bacteria</taxon>
        <taxon>Bacillati</taxon>
        <taxon>Bacillota</taxon>
        <taxon>Bacilli</taxon>
        <taxon>Bacillales</taxon>
        <taxon>Bacillaceae</taxon>
        <taxon>Salimicrobium</taxon>
    </lineage>
</organism>
<gene>
    <name evidence="6" type="primary">rbsD</name>
    <name evidence="7" type="ORF">SAMN05421687_10259</name>
</gene>
<keyword evidence="3 6" id="KW-0963">Cytoplasm</keyword>
<comment type="subunit">
    <text evidence="6">Homodecamer.</text>
</comment>
<dbReference type="GO" id="GO:0062193">
    <property type="term" value="F:D-ribose pyranase activity"/>
    <property type="evidence" value="ECO:0007669"/>
    <property type="project" value="UniProtKB-EC"/>
</dbReference>
<feature type="active site" description="Proton donor" evidence="6">
    <location>
        <position position="20"/>
    </location>
</feature>
<proteinExistence type="inferred from homology"/>
<dbReference type="RefSeq" id="WP_076556974.1">
    <property type="nucleotide sequence ID" value="NZ_FTOC01000002.1"/>
</dbReference>
<name>A0A1N7IS51_9BACI</name>
<feature type="binding site" evidence="6">
    <location>
        <begin position="118"/>
        <end position="120"/>
    </location>
    <ligand>
        <name>substrate</name>
    </ligand>
</feature>
<keyword evidence="4 6" id="KW-0413">Isomerase</keyword>
<dbReference type="InterPro" id="IPR023064">
    <property type="entry name" value="D-ribose_pyranase"/>
</dbReference>
<keyword evidence="5 6" id="KW-0119">Carbohydrate metabolism</keyword>
<dbReference type="InterPro" id="IPR023750">
    <property type="entry name" value="RbsD-like_sf"/>
</dbReference>
<reference evidence="8" key="1">
    <citation type="submission" date="2017-01" db="EMBL/GenBank/DDBJ databases">
        <authorList>
            <person name="Varghese N."/>
            <person name="Submissions S."/>
        </authorList>
    </citation>
    <scope>NUCLEOTIDE SEQUENCE [LARGE SCALE GENOMIC DNA]</scope>
    <source>
        <strain evidence="8">DSM 23127</strain>
    </source>
</reference>
<dbReference type="GO" id="GO:0005829">
    <property type="term" value="C:cytosol"/>
    <property type="evidence" value="ECO:0007669"/>
    <property type="project" value="TreeGrafter"/>
</dbReference>
<keyword evidence="8" id="KW-1185">Reference proteome</keyword>
<dbReference type="UniPathway" id="UPA00916">
    <property type="reaction ID" value="UER00888"/>
</dbReference>
<dbReference type="PANTHER" id="PTHR37831:SF1">
    <property type="entry name" value="D-RIBOSE PYRANASE"/>
    <property type="match status" value="1"/>
</dbReference>
<comment type="pathway">
    <text evidence="6">Carbohydrate metabolism; D-ribose degradation; D-ribose 5-phosphate from beta-D-ribopyranose: step 1/2.</text>
</comment>
<evidence type="ECO:0000256" key="5">
    <source>
        <dbReference type="ARBA" id="ARBA00023277"/>
    </source>
</evidence>
<dbReference type="GO" id="GO:0048029">
    <property type="term" value="F:monosaccharide binding"/>
    <property type="evidence" value="ECO:0007669"/>
    <property type="project" value="InterPro"/>
</dbReference>
<evidence type="ECO:0000256" key="3">
    <source>
        <dbReference type="ARBA" id="ARBA00022490"/>
    </source>
</evidence>
<dbReference type="InterPro" id="IPR007721">
    <property type="entry name" value="RbsD_FucU"/>
</dbReference>
<dbReference type="STRING" id="570947.SAMN05421687_10259"/>
<protein>
    <recommendedName>
        <fullName evidence="2 6">D-ribose pyranase</fullName>
        <ecNumber evidence="2 6">5.4.99.62</ecNumber>
    </recommendedName>
</protein>
<accession>A0A1N7IS51</accession>
<comment type="similarity">
    <text evidence="6">Belongs to the RbsD / FucU family. RbsD subfamily.</text>
</comment>
<evidence type="ECO:0000256" key="2">
    <source>
        <dbReference type="ARBA" id="ARBA00012862"/>
    </source>
</evidence>
<evidence type="ECO:0000313" key="8">
    <source>
        <dbReference type="Proteomes" id="UP000187608"/>
    </source>
</evidence>
<evidence type="ECO:0000313" key="7">
    <source>
        <dbReference type="EMBL" id="SIS39801.1"/>
    </source>
</evidence>
<evidence type="ECO:0000256" key="1">
    <source>
        <dbReference type="ARBA" id="ARBA00000223"/>
    </source>
</evidence>